<dbReference type="PANTHER" id="PTHR48237">
    <property type="entry name" value="GAMMA-TUBULIN COMPLEX COMPONENT"/>
    <property type="match status" value="1"/>
</dbReference>
<keyword evidence="2" id="KW-1185">Reference proteome</keyword>
<reference evidence="1 2" key="1">
    <citation type="journal article" date="2018" name="Proc. Natl. Acad. Sci. U.S.A.">
        <title>Draft genome sequence of Camellia sinensis var. sinensis provides insights into the evolution of the tea genome and tea quality.</title>
        <authorList>
            <person name="Wei C."/>
            <person name="Yang H."/>
            <person name="Wang S."/>
            <person name="Zhao J."/>
            <person name="Liu C."/>
            <person name="Gao L."/>
            <person name="Xia E."/>
            <person name="Lu Y."/>
            <person name="Tai Y."/>
            <person name="She G."/>
            <person name="Sun J."/>
            <person name="Cao H."/>
            <person name="Tong W."/>
            <person name="Gao Q."/>
            <person name="Li Y."/>
            <person name="Deng W."/>
            <person name="Jiang X."/>
            <person name="Wang W."/>
            <person name="Chen Q."/>
            <person name="Zhang S."/>
            <person name="Li H."/>
            <person name="Wu J."/>
            <person name="Wang P."/>
            <person name="Li P."/>
            <person name="Shi C."/>
            <person name="Zheng F."/>
            <person name="Jian J."/>
            <person name="Huang B."/>
            <person name="Shan D."/>
            <person name="Shi M."/>
            <person name="Fang C."/>
            <person name="Yue Y."/>
            <person name="Li F."/>
            <person name="Li D."/>
            <person name="Wei S."/>
            <person name="Han B."/>
            <person name="Jiang C."/>
            <person name="Yin Y."/>
            <person name="Xia T."/>
            <person name="Zhang Z."/>
            <person name="Bennetzen J.L."/>
            <person name="Zhao S."/>
            <person name="Wan X."/>
        </authorList>
    </citation>
    <scope>NUCLEOTIDE SEQUENCE [LARGE SCALE GENOMIC DNA]</scope>
    <source>
        <strain evidence="2">cv. Shuchazao</strain>
        <tissue evidence="1">Leaf</tissue>
    </source>
</reference>
<name>A0A4S4CYL7_CAMSN</name>
<organism evidence="1 2">
    <name type="scientific">Camellia sinensis var. sinensis</name>
    <name type="common">China tea</name>
    <dbReference type="NCBI Taxonomy" id="542762"/>
    <lineage>
        <taxon>Eukaryota</taxon>
        <taxon>Viridiplantae</taxon>
        <taxon>Streptophyta</taxon>
        <taxon>Embryophyta</taxon>
        <taxon>Tracheophyta</taxon>
        <taxon>Spermatophyta</taxon>
        <taxon>Magnoliopsida</taxon>
        <taxon>eudicotyledons</taxon>
        <taxon>Gunneridae</taxon>
        <taxon>Pentapetalae</taxon>
        <taxon>asterids</taxon>
        <taxon>Ericales</taxon>
        <taxon>Theaceae</taxon>
        <taxon>Camellia</taxon>
    </lineage>
</organism>
<protein>
    <recommendedName>
        <fullName evidence="3">Gamma-tubulin complex component</fullName>
    </recommendedName>
</protein>
<sequence length="263" mass="30270">MAEEDLLQDNRIEDVCWLCSLSESELDMLSSLKMLVLRRAKVIGHEALAKKFDLKMLRVLSIRLDRRSKTTGSTETKAETTQSEVFDRLRRASIYFAGFRLRESFDRLRASTERGLRLRRSSQDMLSSLKMLVLRRAKVIGHEALAKKFDLKMLRVLSFILMEHLKGELKDSSVIPSLVESSTFLDRCNLLNCNPNGSFGNMSIEELRAYVGSDKRKRMAELIVAVMCFVGFLQEEEMLFLRYPSFQIFRSCLDSDLCSVSQL</sequence>
<evidence type="ECO:0000313" key="1">
    <source>
        <dbReference type="EMBL" id="THF94971.1"/>
    </source>
</evidence>
<evidence type="ECO:0000313" key="2">
    <source>
        <dbReference type="Proteomes" id="UP000306102"/>
    </source>
</evidence>
<dbReference type="AlphaFoldDB" id="A0A4S4CYL7"/>
<dbReference type="STRING" id="542762.A0A4S4CYL7"/>
<proteinExistence type="predicted"/>
<accession>A0A4S4CYL7</accession>
<evidence type="ECO:0008006" key="3">
    <source>
        <dbReference type="Google" id="ProtNLM"/>
    </source>
</evidence>
<comment type="caution">
    <text evidence="1">The sequence shown here is derived from an EMBL/GenBank/DDBJ whole genome shotgun (WGS) entry which is preliminary data.</text>
</comment>
<dbReference type="PANTHER" id="PTHR48237:SF1">
    <property type="entry name" value="SPC97_SPC98 FAMILY OF SPINDLE POLE BODY (SBP) COMPONENT"/>
    <property type="match status" value="1"/>
</dbReference>
<gene>
    <name evidence="1" type="ORF">TEA_024791</name>
</gene>
<dbReference type="Proteomes" id="UP000306102">
    <property type="component" value="Unassembled WGS sequence"/>
</dbReference>
<dbReference type="EMBL" id="SDRB02013405">
    <property type="protein sequence ID" value="THF94971.1"/>
    <property type="molecule type" value="Genomic_DNA"/>
</dbReference>